<dbReference type="Pfam" id="PF13374">
    <property type="entry name" value="TPR_10"/>
    <property type="match status" value="1"/>
</dbReference>
<dbReference type="PANTHER" id="PTHR19959:SF119">
    <property type="entry name" value="FUNGAL LIPASE-LIKE DOMAIN-CONTAINING PROTEIN"/>
    <property type="match status" value="1"/>
</dbReference>
<evidence type="ECO:0000313" key="3">
    <source>
        <dbReference type="Proteomes" id="UP001176517"/>
    </source>
</evidence>
<sequence>MTPSTYTVLADLDTPLTLQRFMDEASRPQPPAAVQDPKPALTDKVKNKLEDGKTAVTDLVAVTSPLKDIADAVKHVHLEGNVASQSENNQLKLSDLAGLPQDLVNIFNELATWTAVAGPFLKIGLGVVAEILKIAQEVRTNKDACEDFSKKVMGIFWEFAFAAKASGCPIMTGTASALILERAIQQLRAFRAQIEVYACWGTVKRTLKRGEIKTRLDDLNKEMDALVVRVGTQNTIVLALRSDYEKVRAGASAQAKNDSPCHPDVFTQPGKASATQQMMCADAATDITAATVTIADGPTQIENSVHSNLLSAAQPGLKQVSAAVQLEIKRRNTVDGASADANTIQQPRVAAPLQPVYLMTPEESAQLKQMHDQVRRLYSPGGDGADLTGIFDNEEMAKGGDNSRYDPGQAALQLLDALCTAATSSGKDTVSQLKWLFVALGDLGLFEEAVEVATLLAALCRRKWSDVGYPRDRVNLAFVLLNLSFAFFRVGRWDEADSSSSEALAIFKDMAHREPKKYNAMLATALRSRAVHHARAGRSDQALQCTQQSIEIYRSLRLDHPDLYAIDLSAALLNYSADLSEAGRAEEALAAVEECVTMRKALDQARPAAHKAGLARALLNHSIRLSDVGKQDEALSTIEECVRLYKALYQDRPAVYEADLAKALLNFSNRLKKAGRPDEALATIEECINIRKTLYKVRPAANGADLARALNNYSNQLSEAGRHEDSLAAIQECVKMNKALYHARPAVYKADLAGALNNYSNRLSDVGEYEEALAAIEESMKMYKDLHQLRPDTYAADLAGALNNYSIQLSRAGRHGEALVIIEECVKMRKVLHEGRPKTYEADLAGALLTYSTRLSTADKHQLALTVIEDSVRMYKALHQTSPATYEEDLARAFQIYSNRLNDVGREEEALAVIEESVKMYTTLHQARPAAYDADLAEALLDYSSRLSDAGRHEESLDKVEECLKLYKVLHQARPAAYEADLAMALQHYSIELSHAGRHQEALQVIDDSLELYKRLNRRRPEVFLQRLQEAEKRADWIRTSESGLRKDSRRLGLKAFWKRTRLHSSA</sequence>
<dbReference type="Gene3D" id="1.20.930.20">
    <property type="entry name" value="Adaptor protein Cbl, N-terminal domain"/>
    <property type="match status" value="1"/>
</dbReference>
<accession>A0AAN6JW47</accession>
<feature type="domain" description="Anaphase-promoting complex subunit 5" evidence="1">
    <location>
        <begin position="569"/>
        <end position="598"/>
    </location>
</feature>
<comment type="caution">
    <text evidence="2">The sequence shown here is derived from an EMBL/GenBank/DDBJ whole genome shotgun (WGS) entry which is preliminary data.</text>
</comment>
<reference evidence="2" key="1">
    <citation type="journal article" date="2023" name="PhytoFront">
        <title>Draft Genome Resources of Seven Strains of Tilletia horrida, Causal Agent of Kernel Smut of Rice.</title>
        <authorList>
            <person name="Khanal S."/>
            <person name="Antony Babu S."/>
            <person name="Zhou X.G."/>
        </authorList>
    </citation>
    <scope>NUCLEOTIDE SEQUENCE</scope>
    <source>
        <strain evidence="2">TX6</strain>
    </source>
</reference>
<feature type="domain" description="Anaphase-promoting complex subunit 5" evidence="1">
    <location>
        <begin position="662"/>
        <end position="690"/>
    </location>
</feature>
<evidence type="ECO:0000313" key="2">
    <source>
        <dbReference type="EMBL" id="KAK0546370.1"/>
    </source>
</evidence>
<keyword evidence="3" id="KW-1185">Reference proteome</keyword>
<dbReference type="InterPro" id="IPR019734">
    <property type="entry name" value="TPR_rpt"/>
</dbReference>
<proteinExistence type="predicted"/>
<organism evidence="2 3">
    <name type="scientific">Tilletia horrida</name>
    <dbReference type="NCBI Taxonomy" id="155126"/>
    <lineage>
        <taxon>Eukaryota</taxon>
        <taxon>Fungi</taxon>
        <taxon>Dikarya</taxon>
        <taxon>Basidiomycota</taxon>
        <taxon>Ustilaginomycotina</taxon>
        <taxon>Exobasidiomycetes</taxon>
        <taxon>Tilletiales</taxon>
        <taxon>Tilletiaceae</taxon>
        <taxon>Tilletia</taxon>
    </lineage>
</organism>
<dbReference type="Pfam" id="PF12862">
    <property type="entry name" value="ANAPC5"/>
    <property type="match status" value="3"/>
</dbReference>
<feature type="domain" description="Anaphase-promoting complex subunit 5" evidence="1">
    <location>
        <begin position="602"/>
        <end position="644"/>
    </location>
</feature>
<dbReference type="AlphaFoldDB" id="A0AAN6JW47"/>
<dbReference type="Proteomes" id="UP001176517">
    <property type="component" value="Unassembled WGS sequence"/>
</dbReference>
<dbReference type="InterPro" id="IPR059179">
    <property type="entry name" value="MLKL-like_MCAfunc"/>
</dbReference>
<dbReference type="Gene3D" id="1.25.40.10">
    <property type="entry name" value="Tetratricopeptide repeat domain"/>
    <property type="match status" value="4"/>
</dbReference>
<dbReference type="InterPro" id="IPR036537">
    <property type="entry name" value="Adaptor_Cbl_N_dom_sf"/>
</dbReference>
<dbReference type="InterPro" id="IPR026000">
    <property type="entry name" value="Apc5_dom"/>
</dbReference>
<dbReference type="SMART" id="SM00028">
    <property type="entry name" value="TPR"/>
    <property type="match status" value="5"/>
</dbReference>
<dbReference type="GO" id="GO:0007166">
    <property type="term" value="P:cell surface receptor signaling pathway"/>
    <property type="evidence" value="ECO:0007669"/>
    <property type="project" value="InterPro"/>
</dbReference>
<gene>
    <name evidence="2" type="ORF">OC846_005303</name>
</gene>
<dbReference type="CDD" id="cd21037">
    <property type="entry name" value="MLKL_NTD"/>
    <property type="match status" value="1"/>
</dbReference>
<name>A0AAN6JW47_9BASI</name>
<protein>
    <recommendedName>
        <fullName evidence="1">Anaphase-promoting complex subunit 5 domain-containing protein</fullName>
    </recommendedName>
</protein>
<evidence type="ECO:0000259" key="1">
    <source>
        <dbReference type="Pfam" id="PF12862"/>
    </source>
</evidence>
<dbReference type="PANTHER" id="PTHR19959">
    <property type="entry name" value="KINESIN LIGHT CHAIN"/>
    <property type="match status" value="1"/>
</dbReference>
<dbReference type="EMBL" id="JAPDMZ010000195">
    <property type="protein sequence ID" value="KAK0546370.1"/>
    <property type="molecule type" value="Genomic_DNA"/>
</dbReference>
<dbReference type="InterPro" id="IPR011990">
    <property type="entry name" value="TPR-like_helical_dom_sf"/>
</dbReference>
<dbReference type="SUPFAM" id="SSF48452">
    <property type="entry name" value="TPR-like"/>
    <property type="match status" value="4"/>
</dbReference>